<evidence type="ECO:0000256" key="3">
    <source>
        <dbReference type="PROSITE-ProRule" id="PRU00339"/>
    </source>
</evidence>
<dbReference type="SUPFAM" id="SSF48452">
    <property type="entry name" value="TPR-like"/>
    <property type="match status" value="1"/>
</dbReference>
<evidence type="ECO:0000256" key="2">
    <source>
        <dbReference type="ARBA" id="ARBA00022803"/>
    </source>
</evidence>
<dbReference type="InterPro" id="IPR019734">
    <property type="entry name" value="TPR_rpt"/>
</dbReference>
<dbReference type="SMART" id="SM00028">
    <property type="entry name" value="TPR"/>
    <property type="match status" value="3"/>
</dbReference>
<reference evidence="4 5" key="1">
    <citation type="journal article" date="2015" name="Plant Cell">
        <title>Oil accumulation by the oleaginous diatom Fistulifera solaris as revealed by the genome and transcriptome.</title>
        <authorList>
            <person name="Tanaka T."/>
            <person name="Maeda Y."/>
            <person name="Veluchamy A."/>
            <person name="Tanaka M."/>
            <person name="Abida H."/>
            <person name="Marechal E."/>
            <person name="Bowler C."/>
            <person name="Muto M."/>
            <person name="Sunaga Y."/>
            <person name="Tanaka M."/>
            <person name="Yoshino T."/>
            <person name="Taniguchi T."/>
            <person name="Fukuda Y."/>
            <person name="Nemoto M."/>
            <person name="Matsumoto M."/>
            <person name="Wong P.S."/>
            <person name="Aburatani S."/>
            <person name="Fujibuchi W."/>
        </authorList>
    </citation>
    <scope>NUCLEOTIDE SEQUENCE [LARGE SCALE GENOMIC DNA]</scope>
    <source>
        <strain evidence="4 5">JPCC DA0580</strain>
    </source>
</reference>
<keyword evidence="5" id="KW-1185">Reference proteome</keyword>
<evidence type="ECO:0000256" key="1">
    <source>
        <dbReference type="ARBA" id="ARBA00022737"/>
    </source>
</evidence>
<comment type="caution">
    <text evidence="4">The sequence shown here is derived from an EMBL/GenBank/DDBJ whole genome shotgun (WGS) entry which is preliminary data.</text>
</comment>
<dbReference type="InterPro" id="IPR011990">
    <property type="entry name" value="TPR-like_helical_dom_sf"/>
</dbReference>
<evidence type="ECO:0000313" key="4">
    <source>
        <dbReference type="EMBL" id="GAX18739.1"/>
    </source>
</evidence>
<dbReference type="AlphaFoldDB" id="A0A1Z5JXV7"/>
<name>A0A1Z5JXV7_FISSO</name>
<dbReference type="Pfam" id="PF13424">
    <property type="entry name" value="TPR_12"/>
    <property type="match status" value="2"/>
</dbReference>
<gene>
    <name evidence="4" type="ORF">FisN_26Hh030</name>
</gene>
<dbReference type="Gene3D" id="1.25.40.10">
    <property type="entry name" value="Tetratricopeptide repeat domain"/>
    <property type="match status" value="1"/>
</dbReference>
<feature type="repeat" description="TPR" evidence="3">
    <location>
        <begin position="63"/>
        <end position="96"/>
    </location>
</feature>
<keyword evidence="2 3" id="KW-0802">TPR repeat</keyword>
<evidence type="ECO:0000313" key="5">
    <source>
        <dbReference type="Proteomes" id="UP000198406"/>
    </source>
</evidence>
<dbReference type="EMBL" id="BDSP01000132">
    <property type="protein sequence ID" value="GAX18739.1"/>
    <property type="molecule type" value="Genomic_DNA"/>
</dbReference>
<dbReference type="Proteomes" id="UP000198406">
    <property type="component" value="Unassembled WGS sequence"/>
</dbReference>
<organism evidence="4 5">
    <name type="scientific">Fistulifera solaris</name>
    <name type="common">Oleaginous diatom</name>
    <dbReference type="NCBI Taxonomy" id="1519565"/>
    <lineage>
        <taxon>Eukaryota</taxon>
        <taxon>Sar</taxon>
        <taxon>Stramenopiles</taxon>
        <taxon>Ochrophyta</taxon>
        <taxon>Bacillariophyta</taxon>
        <taxon>Bacillariophyceae</taxon>
        <taxon>Bacillariophycidae</taxon>
        <taxon>Naviculales</taxon>
        <taxon>Naviculaceae</taxon>
        <taxon>Fistulifera</taxon>
    </lineage>
</organism>
<dbReference type="InParanoid" id="A0A1Z5JXV7"/>
<dbReference type="Pfam" id="PF13181">
    <property type="entry name" value="TPR_8"/>
    <property type="match status" value="1"/>
</dbReference>
<dbReference type="PANTHER" id="PTHR45641">
    <property type="entry name" value="TETRATRICOPEPTIDE REPEAT PROTEIN (AFU_ORTHOLOGUE AFUA_6G03870)"/>
    <property type="match status" value="1"/>
</dbReference>
<keyword evidence="1" id="KW-0677">Repeat</keyword>
<proteinExistence type="predicted"/>
<dbReference type="OrthoDB" id="1667894at2759"/>
<dbReference type="PROSITE" id="PS50005">
    <property type="entry name" value="TPR"/>
    <property type="match status" value="1"/>
</dbReference>
<accession>A0A1Z5JXV7</accession>
<sequence>MTAITIPTSIMTKSMKARDDIQRVQTTAIQAFRQSQFEEAITATEEWMYLERKHGELESAAVAETLNFLGKVYCTMGDSDSAILYFKQAVEMMRKVQPDSKIMAKTLTNMGFIYKQHERNAQALRLLEESLSILEKVAPNTMTLANNYSNVAMILKDMDRVKESIRREKQGMEIKEKIAPGTESLAVTYLTLGQLYLSIGNPTKAIKYLQLAKKIAIPLDKNPLKMDVTMTLNEALSLQLKKGQTKKKKRAKKEPISLKEQVVAYKMVRPKLLNPEDRLISI</sequence>
<protein>
    <submittedName>
        <fullName evidence="4">Uncharacterized protein</fullName>
    </submittedName>
</protein>